<evidence type="ECO:0000259" key="2">
    <source>
        <dbReference type="Pfam" id="PF04389"/>
    </source>
</evidence>
<gene>
    <name evidence="3" type="ORF">JI741_09145</name>
</gene>
<dbReference type="Proteomes" id="UP000613030">
    <property type="component" value="Unassembled WGS sequence"/>
</dbReference>
<protein>
    <submittedName>
        <fullName evidence="3">M20/M25/M40 family metallo-hydrolase</fullName>
    </submittedName>
</protein>
<evidence type="ECO:0000256" key="1">
    <source>
        <dbReference type="SAM" id="SignalP"/>
    </source>
</evidence>
<feature type="signal peptide" evidence="1">
    <location>
        <begin position="1"/>
        <end position="24"/>
    </location>
</feature>
<dbReference type="PANTHER" id="PTHR12147:SF26">
    <property type="entry name" value="PEPTIDASE M28 DOMAIN-CONTAINING PROTEIN"/>
    <property type="match status" value="1"/>
</dbReference>
<keyword evidence="1" id="KW-0732">Signal</keyword>
<dbReference type="InterPro" id="IPR045175">
    <property type="entry name" value="M28_fam"/>
</dbReference>
<dbReference type="RefSeq" id="WP_202008732.1">
    <property type="nucleotide sequence ID" value="NZ_JAERRB010000002.1"/>
</dbReference>
<comment type="caution">
    <text evidence="3">The sequence shown here is derived from an EMBL/GenBank/DDBJ whole genome shotgun (WGS) entry which is preliminary data.</text>
</comment>
<feature type="chain" id="PRO_5045991412" evidence="1">
    <location>
        <begin position="25"/>
        <end position="440"/>
    </location>
</feature>
<proteinExistence type="predicted"/>
<dbReference type="Pfam" id="PF04389">
    <property type="entry name" value="Peptidase_M28"/>
    <property type="match status" value="1"/>
</dbReference>
<reference evidence="3 4" key="1">
    <citation type="submission" date="2021-01" db="EMBL/GenBank/DDBJ databases">
        <title>Chryseolinea sp. Jin1 Genome sequencing and assembly.</title>
        <authorList>
            <person name="Kim I."/>
        </authorList>
    </citation>
    <scope>NUCLEOTIDE SEQUENCE [LARGE SCALE GENOMIC DNA]</scope>
    <source>
        <strain evidence="3 4">Jin1</strain>
    </source>
</reference>
<dbReference type="EMBL" id="JAERRB010000002">
    <property type="protein sequence ID" value="MBL0741385.1"/>
    <property type="molecule type" value="Genomic_DNA"/>
</dbReference>
<dbReference type="SUPFAM" id="SSF53187">
    <property type="entry name" value="Zn-dependent exopeptidases"/>
    <property type="match status" value="1"/>
</dbReference>
<sequence>MKTFKKQYVLLPLVSLFVAGVVSAQSNEKPAIKNVKAKLDKAHNRLVVQYDVRDKEESVVSIALKISDDGGESYLVNTTSAKGDVGYPVKVGKRRRIFWNLPARARIEDLKIKLVADDLYKIDIQSIVNQVDSARVRNLILAINGERNYHSPQTLAHLGEVRKTIDNSYRGTGITPYRQIFAYPKEVKDHVGENIIGRIAGQYEENETYLLTAHYDCAPNSPGADDNATGVAGMLEAMRVLSQYDFEKSIKFINFDLEEDGCLGSKAYVDKNGIRRYENIASVINYDMIGFSSDEDSSQYIPEGFDQLFPVAYSEVSQNYFRGNFVINTSNEQSVEFGQRFTQAAGKYVPNLKVVSLMAEGDGEATPNLAASDHYEFWVNGFSALHIGDGGESRNVYLNGPDDVLKNINYRFVCDVVRATVGAFAEVAGARHVTIVYVSL</sequence>
<organism evidence="3 4">
    <name type="scientific">Chryseolinea lacunae</name>
    <dbReference type="NCBI Taxonomy" id="2801331"/>
    <lineage>
        <taxon>Bacteria</taxon>
        <taxon>Pseudomonadati</taxon>
        <taxon>Bacteroidota</taxon>
        <taxon>Cytophagia</taxon>
        <taxon>Cytophagales</taxon>
        <taxon>Fulvivirgaceae</taxon>
        <taxon>Chryseolinea</taxon>
    </lineage>
</organism>
<dbReference type="InterPro" id="IPR007484">
    <property type="entry name" value="Peptidase_M28"/>
</dbReference>
<dbReference type="PANTHER" id="PTHR12147">
    <property type="entry name" value="METALLOPEPTIDASE M28 FAMILY MEMBER"/>
    <property type="match status" value="1"/>
</dbReference>
<feature type="domain" description="Peptidase M28" evidence="2">
    <location>
        <begin position="194"/>
        <end position="413"/>
    </location>
</feature>
<evidence type="ECO:0000313" key="3">
    <source>
        <dbReference type="EMBL" id="MBL0741385.1"/>
    </source>
</evidence>
<name>A0ABS1KPJ0_9BACT</name>
<evidence type="ECO:0000313" key="4">
    <source>
        <dbReference type="Proteomes" id="UP000613030"/>
    </source>
</evidence>
<dbReference type="Gene3D" id="3.40.630.10">
    <property type="entry name" value="Zn peptidases"/>
    <property type="match status" value="1"/>
</dbReference>
<keyword evidence="4" id="KW-1185">Reference proteome</keyword>
<accession>A0ABS1KPJ0</accession>